<evidence type="ECO:0000313" key="3">
    <source>
        <dbReference type="EMBL" id="SLN56131.1"/>
    </source>
</evidence>
<dbReference type="AlphaFoldDB" id="A0A1X6ZN12"/>
<dbReference type="Pfam" id="PF13449">
    <property type="entry name" value="Phytase-like"/>
    <property type="match status" value="1"/>
</dbReference>
<reference evidence="3 4" key="1">
    <citation type="submission" date="2017-03" db="EMBL/GenBank/DDBJ databases">
        <authorList>
            <person name="Afonso C.L."/>
            <person name="Miller P.J."/>
            <person name="Scott M.A."/>
            <person name="Spackman E."/>
            <person name="Goraichik I."/>
            <person name="Dimitrov K.M."/>
            <person name="Suarez D.L."/>
            <person name="Swayne D.E."/>
        </authorList>
    </citation>
    <scope>NUCLEOTIDE SEQUENCE [LARGE SCALE GENOMIC DNA]</scope>
    <source>
        <strain evidence="3 4">CECT 7751</strain>
    </source>
</reference>
<evidence type="ECO:0000259" key="2">
    <source>
        <dbReference type="Pfam" id="PF13449"/>
    </source>
</evidence>
<keyword evidence="1" id="KW-0732">Signal</keyword>
<gene>
    <name evidence="3" type="ORF">PSM7751_02778</name>
</gene>
<name>A0A1X6ZN12_9RHOB</name>
<feature type="signal peptide" evidence="1">
    <location>
        <begin position="1"/>
        <end position="26"/>
    </location>
</feature>
<evidence type="ECO:0000313" key="4">
    <source>
        <dbReference type="Proteomes" id="UP000193963"/>
    </source>
</evidence>
<dbReference type="InterPro" id="IPR027372">
    <property type="entry name" value="Phytase-like_dom"/>
</dbReference>
<organism evidence="3 4">
    <name type="scientific">Pseudooceanicola marinus</name>
    <dbReference type="NCBI Taxonomy" id="396013"/>
    <lineage>
        <taxon>Bacteria</taxon>
        <taxon>Pseudomonadati</taxon>
        <taxon>Pseudomonadota</taxon>
        <taxon>Alphaproteobacteria</taxon>
        <taxon>Rhodobacterales</taxon>
        <taxon>Paracoccaceae</taxon>
        <taxon>Pseudooceanicola</taxon>
    </lineage>
</organism>
<dbReference type="EMBL" id="FWFN01000005">
    <property type="protein sequence ID" value="SLN56131.1"/>
    <property type="molecule type" value="Genomic_DNA"/>
</dbReference>
<dbReference type="SUPFAM" id="SSF101898">
    <property type="entry name" value="NHL repeat"/>
    <property type="match status" value="1"/>
</dbReference>
<dbReference type="Proteomes" id="UP000193963">
    <property type="component" value="Unassembled WGS sequence"/>
</dbReference>
<proteinExistence type="predicted"/>
<accession>A0A1X6ZN12</accession>
<sequence length="317" mass="34126">MRLRSSGRLGAALLALLPVLALPACNQEAPDLSVPPASQATARIPIEDDAPGFGGFSALEVLEDGRRFVALSDGGLLVQGDLQRNARGQLTGVRVTSRHWLVHPEGHRVRQKGQDPEGLTLLPDGRLIVSFEHYTPPWIYEGAIGHPDGTRLPAPEALENPPDSPILGANTAYETAAVDAQGRLILIPERPAGGGPLHPIWRLDEDGWARVADWPRDSGFLPVGADLGPDGQLYVLERAFGLGFSGRIRRIDLAQPDRAPQLVALLPRDRRSNYEGLSAWADDNGTLRLTMISDNNFTGLLNQQILEISLAGSPDSG</sequence>
<feature type="chain" id="PRO_5012191615" description="Phytase-like domain-containing protein" evidence="1">
    <location>
        <begin position="27"/>
        <end position="317"/>
    </location>
</feature>
<dbReference type="InterPro" id="IPR014567">
    <property type="entry name" value="UCP031900"/>
</dbReference>
<dbReference type="PIRSF" id="PIRSF031900">
    <property type="entry name" value="UCP031900"/>
    <property type="match status" value="1"/>
</dbReference>
<keyword evidence="4" id="KW-1185">Reference proteome</keyword>
<protein>
    <recommendedName>
        <fullName evidence="2">Phytase-like domain-containing protein</fullName>
    </recommendedName>
</protein>
<evidence type="ECO:0000256" key="1">
    <source>
        <dbReference type="SAM" id="SignalP"/>
    </source>
</evidence>
<feature type="domain" description="Phytase-like" evidence="2">
    <location>
        <begin position="52"/>
        <end position="297"/>
    </location>
</feature>